<dbReference type="PIRSF" id="PIRSF006603">
    <property type="entry name" value="DinF"/>
    <property type="match status" value="1"/>
</dbReference>
<feature type="transmembrane region" description="Helical" evidence="13">
    <location>
        <begin position="86"/>
        <end position="105"/>
    </location>
</feature>
<dbReference type="GO" id="GO:0005886">
    <property type="term" value="C:plasma membrane"/>
    <property type="evidence" value="ECO:0007669"/>
    <property type="project" value="UniProtKB-SubCell"/>
</dbReference>
<keyword evidence="6" id="KW-0050">Antiport</keyword>
<evidence type="ECO:0000256" key="13">
    <source>
        <dbReference type="SAM" id="Phobius"/>
    </source>
</evidence>
<feature type="transmembrane region" description="Helical" evidence="13">
    <location>
        <begin position="354"/>
        <end position="373"/>
    </location>
</feature>
<evidence type="ECO:0000256" key="3">
    <source>
        <dbReference type="ARBA" id="ARBA00010199"/>
    </source>
</evidence>
<reference evidence="14" key="1">
    <citation type="submission" date="2020-10" db="EMBL/GenBank/DDBJ databases">
        <authorList>
            <person name="Gilroy R."/>
        </authorList>
    </citation>
    <scope>NUCLEOTIDE SEQUENCE</scope>
    <source>
        <strain evidence="14">13766</strain>
    </source>
</reference>
<name>A0A9D1K7U2_9FIRM</name>
<accession>A0A9D1K7U2</accession>
<dbReference type="NCBIfam" id="TIGR00797">
    <property type="entry name" value="matE"/>
    <property type="match status" value="1"/>
</dbReference>
<dbReference type="PANTHER" id="PTHR43298:SF2">
    <property type="entry name" value="FMN_FAD EXPORTER YEEO-RELATED"/>
    <property type="match status" value="1"/>
</dbReference>
<keyword evidence="8 13" id="KW-0812">Transmembrane</keyword>
<evidence type="ECO:0000313" key="15">
    <source>
        <dbReference type="Proteomes" id="UP000824140"/>
    </source>
</evidence>
<evidence type="ECO:0000313" key="14">
    <source>
        <dbReference type="EMBL" id="HIS94107.1"/>
    </source>
</evidence>
<dbReference type="GO" id="GO:0006811">
    <property type="term" value="P:monoatomic ion transport"/>
    <property type="evidence" value="ECO:0007669"/>
    <property type="project" value="UniProtKB-KW"/>
</dbReference>
<evidence type="ECO:0000256" key="2">
    <source>
        <dbReference type="ARBA" id="ARBA00004651"/>
    </source>
</evidence>
<feature type="transmembrane region" description="Helical" evidence="13">
    <location>
        <begin position="186"/>
        <end position="207"/>
    </location>
</feature>
<dbReference type="InterPro" id="IPR050222">
    <property type="entry name" value="MATE_MdtK"/>
</dbReference>
<feature type="transmembrane region" description="Helical" evidence="13">
    <location>
        <begin position="125"/>
        <end position="145"/>
    </location>
</feature>
<proteinExistence type="inferred from homology"/>
<evidence type="ECO:0000256" key="12">
    <source>
        <dbReference type="ARBA" id="ARBA00031636"/>
    </source>
</evidence>
<dbReference type="CDD" id="cd13137">
    <property type="entry name" value="MATE_NorM_like"/>
    <property type="match status" value="1"/>
</dbReference>
<comment type="subcellular location">
    <subcellularLocation>
        <location evidence="2">Cell membrane</location>
        <topology evidence="2">Multi-pass membrane protein</topology>
    </subcellularLocation>
</comment>
<comment type="caution">
    <text evidence="14">The sequence shown here is derived from an EMBL/GenBank/DDBJ whole genome shotgun (WGS) entry which is preliminary data.</text>
</comment>
<evidence type="ECO:0000256" key="11">
    <source>
        <dbReference type="ARBA" id="ARBA00023136"/>
    </source>
</evidence>
<feature type="transmembrane region" description="Helical" evidence="13">
    <location>
        <begin position="380"/>
        <end position="401"/>
    </location>
</feature>
<evidence type="ECO:0000256" key="5">
    <source>
        <dbReference type="ARBA" id="ARBA00022448"/>
    </source>
</evidence>
<dbReference type="GO" id="GO:0015297">
    <property type="term" value="F:antiporter activity"/>
    <property type="evidence" value="ECO:0007669"/>
    <property type="project" value="UniProtKB-KW"/>
</dbReference>
<dbReference type="AlphaFoldDB" id="A0A9D1K7U2"/>
<evidence type="ECO:0000256" key="10">
    <source>
        <dbReference type="ARBA" id="ARBA00023065"/>
    </source>
</evidence>
<evidence type="ECO:0000256" key="6">
    <source>
        <dbReference type="ARBA" id="ARBA00022449"/>
    </source>
</evidence>
<comment type="similarity">
    <text evidence="3">Belongs to the multi antimicrobial extrusion (MATE) (TC 2.A.66.1) family.</text>
</comment>
<protein>
    <recommendedName>
        <fullName evidence="4">Probable multidrug resistance protein NorM</fullName>
    </recommendedName>
    <alternativeName>
        <fullName evidence="12">Multidrug-efflux transporter</fullName>
    </alternativeName>
</protein>
<keyword evidence="7" id="KW-1003">Cell membrane</keyword>
<feature type="transmembrane region" description="Helical" evidence="13">
    <location>
        <begin position="282"/>
        <end position="301"/>
    </location>
</feature>
<evidence type="ECO:0000256" key="1">
    <source>
        <dbReference type="ARBA" id="ARBA00003408"/>
    </source>
</evidence>
<dbReference type="PANTHER" id="PTHR43298">
    <property type="entry name" value="MULTIDRUG RESISTANCE PROTEIN NORM-RELATED"/>
    <property type="match status" value="1"/>
</dbReference>
<dbReference type="Proteomes" id="UP000824140">
    <property type="component" value="Unassembled WGS sequence"/>
</dbReference>
<comment type="function">
    <text evidence="1">Multidrug efflux pump.</text>
</comment>
<feature type="transmembrane region" description="Helical" evidence="13">
    <location>
        <begin position="407"/>
        <end position="428"/>
    </location>
</feature>
<dbReference type="InterPro" id="IPR002528">
    <property type="entry name" value="MATE_fam"/>
</dbReference>
<reference evidence="14" key="2">
    <citation type="journal article" date="2021" name="PeerJ">
        <title>Extensive microbial diversity within the chicken gut microbiome revealed by metagenomics and culture.</title>
        <authorList>
            <person name="Gilroy R."/>
            <person name="Ravi A."/>
            <person name="Getino M."/>
            <person name="Pursley I."/>
            <person name="Horton D.L."/>
            <person name="Alikhan N.F."/>
            <person name="Baker D."/>
            <person name="Gharbi K."/>
            <person name="Hall N."/>
            <person name="Watson M."/>
            <person name="Adriaenssens E.M."/>
            <person name="Foster-Nyarko E."/>
            <person name="Jarju S."/>
            <person name="Secka A."/>
            <person name="Antonio M."/>
            <person name="Oren A."/>
            <person name="Chaudhuri R.R."/>
            <person name="La Ragione R."/>
            <person name="Hildebrand F."/>
            <person name="Pallen M.J."/>
        </authorList>
    </citation>
    <scope>NUCLEOTIDE SEQUENCE</scope>
    <source>
        <strain evidence="14">13766</strain>
    </source>
</reference>
<feature type="transmembrane region" description="Helical" evidence="13">
    <location>
        <begin position="313"/>
        <end position="334"/>
    </location>
</feature>
<dbReference type="InterPro" id="IPR048279">
    <property type="entry name" value="MdtK-like"/>
</dbReference>
<dbReference type="GO" id="GO:0042910">
    <property type="term" value="F:xenobiotic transmembrane transporter activity"/>
    <property type="evidence" value="ECO:0007669"/>
    <property type="project" value="InterPro"/>
</dbReference>
<gene>
    <name evidence="14" type="ORF">IAA84_13930</name>
</gene>
<organism evidence="14 15">
    <name type="scientific">Candidatus Alectryocaccomicrobium excrementavium</name>
    <dbReference type="NCBI Taxonomy" id="2840668"/>
    <lineage>
        <taxon>Bacteria</taxon>
        <taxon>Bacillati</taxon>
        <taxon>Bacillota</taxon>
        <taxon>Clostridia</taxon>
        <taxon>Candidatus Alectryocaccomicrobium</taxon>
    </lineage>
</organism>
<feature type="transmembrane region" description="Helical" evidence="13">
    <location>
        <begin position="51"/>
        <end position="74"/>
    </location>
</feature>
<feature type="transmembrane region" description="Helical" evidence="13">
    <location>
        <begin position="157"/>
        <end position="180"/>
    </location>
</feature>
<keyword evidence="11 13" id="KW-0472">Membrane</keyword>
<evidence type="ECO:0000256" key="7">
    <source>
        <dbReference type="ARBA" id="ARBA00022475"/>
    </source>
</evidence>
<keyword evidence="10" id="KW-0406">Ion transport</keyword>
<evidence type="ECO:0000256" key="4">
    <source>
        <dbReference type="ARBA" id="ARBA00020268"/>
    </source>
</evidence>
<feature type="transmembrane region" description="Helical" evidence="13">
    <location>
        <begin position="250"/>
        <end position="270"/>
    </location>
</feature>
<dbReference type="Pfam" id="PF01554">
    <property type="entry name" value="MatE"/>
    <property type="match status" value="2"/>
</dbReference>
<dbReference type="EMBL" id="DVJN01000269">
    <property type="protein sequence ID" value="HIS94107.1"/>
    <property type="molecule type" value="Genomic_DNA"/>
</dbReference>
<sequence>MFTNRSLARLIGPLILEQLLAVTIGMADTIMVTGVGEHAVSAISLVDAINILLIQIFSALATGGAVVASQYLGARETDRACDTAKQLVWSTTLIAAAIGFAAAVWNGPILHGIYGALEPSVMENARAYLLISAISYPFLALYNAGAALYRSMGNSRISLVISLIMNIVNVAGNALLIFVFNMGVTGAALASLASRVLAAVIVTKLICHKSNPIHVNRLFHFEWNGDILRRILRIGVPNGMENGIFQVGKLIVSNLIATLGTSVIAANAIGNTVSGLVCVPGNAIGLAMITVVGQCVGAHAIREAQVNVKKLMLFTYACMIVLNVCLFFCAAPVVALFDLSDLATELSIELLRQYAVFTAIFWPMAFPFANALRAAGDAQFTMWTSIASMAVVRVGLSYLFILGPMDMGIFGVWFAMYADWIVRIAFFLPRYLKGKWKTMSAV</sequence>
<keyword evidence="5" id="KW-0813">Transport</keyword>
<keyword evidence="9 13" id="KW-1133">Transmembrane helix</keyword>
<evidence type="ECO:0000256" key="8">
    <source>
        <dbReference type="ARBA" id="ARBA00022692"/>
    </source>
</evidence>
<evidence type="ECO:0000256" key="9">
    <source>
        <dbReference type="ARBA" id="ARBA00022989"/>
    </source>
</evidence>